<dbReference type="Gene3D" id="1.10.1200.10">
    <property type="entry name" value="ACP-like"/>
    <property type="match status" value="1"/>
</dbReference>
<dbReference type="PROSITE" id="PS50075">
    <property type="entry name" value="CARRIER"/>
    <property type="match status" value="1"/>
</dbReference>
<dbReference type="Pfam" id="PF00668">
    <property type="entry name" value="Condensation"/>
    <property type="match status" value="1"/>
</dbReference>
<dbReference type="InterPro" id="IPR045851">
    <property type="entry name" value="AMP-bd_C_sf"/>
</dbReference>
<comment type="cofactor">
    <cofactor evidence="1">
        <name>pantetheine 4'-phosphate</name>
        <dbReference type="ChEBI" id="CHEBI:47942"/>
    </cofactor>
</comment>
<dbReference type="InterPro" id="IPR023213">
    <property type="entry name" value="CAT-like_dom_sf"/>
</dbReference>
<evidence type="ECO:0000256" key="4">
    <source>
        <dbReference type="SAM" id="MobiDB-lite"/>
    </source>
</evidence>
<feature type="compositionally biased region" description="Basic and acidic residues" evidence="4">
    <location>
        <begin position="1094"/>
        <end position="1107"/>
    </location>
</feature>
<dbReference type="SUPFAM" id="SSF47336">
    <property type="entry name" value="ACP-like"/>
    <property type="match status" value="1"/>
</dbReference>
<dbReference type="PROSITE" id="PS00012">
    <property type="entry name" value="PHOSPHOPANTETHEINE"/>
    <property type="match status" value="1"/>
</dbReference>
<dbReference type="OrthoDB" id="2472181at2"/>
<proteinExistence type="predicted"/>
<name>A0A367F763_9ACTN</name>
<evidence type="ECO:0000256" key="2">
    <source>
        <dbReference type="ARBA" id="ARBA00022450"/>
    </source>
</evidence>
<dbReference type="GO" id="GO:0031177">
    <property type="term" value="F:phosphopantetheine binding"/>
    <property type="evidence" value="ECO:0007669"/>
    <property type="project" value="InterPro"/>
</dbReference>
<organism evidence="6 7">
    <name type="scientific">Sphaerisporangium album</name>
    <dbReference type="NCBI Taxonomy" id="509200"/>
    <lineage>
        <taxon>Bacteria</taxon>
        <taxon>Bacillati</taxon>
        <taxon>Actinomycetota</taxon>
        <taxon>Actinomycetes</taxon>
        <taxon>Streptosporangiales</taxon>
        <taxon>Streptosporangiaceae</taxon>
        <taxon>Sphaerisporangium</taxon>
    </lineage>
</organism>
<dbReference type="GO" id="GO:0008610">
    <property type="term" value="P:lipid biosynthetic process"/>
    <property type="evidence" value="ECO:0007669"/>
    <property type="project" value="UniProtKB-ARBA"/>
</dbReference>
<dbReference type="InterPro" id="IPR006162">
    <property type="entry name" value="Ppantetheine_attach_site"/>
</dbReference>
<protein>
    <recommendedName>
        <fullName evidence="5">Carrier domain-containing protein</fullName>
    </recommendedName>
</protein>
<dbReference type="Gene3D" id="3.40.50.12780">
    <property type="entry name" value="N-terminal domain of ligase-like"/>
    <property type="match status" value="1"/>
</dbReference>
<dbReference type="AlphaFoldDB" id="A0A367F763"/>
<feature type="region of interest" description="Disordered" evidence="4">
    <location>
        <begin position="1078"/>
        <end position="1115"/>
    </location>
</feature>
<dbReference type="GO" id="GO:0005737">
    <property type="term" value="C:cytoplasm"/>
    <property type="evidence" value="ECO:0007669"/>
    <property type="project" value="TreeGrafter"/>
</dbReference>
<dbReference type="Pfam" id="PF00501">
    <property type="entry name" value="AMP-binding"/>
    <property type="match status" value="1"/>
</dbReference>
<sequence>MTTETHRAVPLSHAQRRLWTLAQLRPGDPFFNIPFTVDVDGPLDMPSLRRAVEEVVRRHPALRTTIRRVGDVPVHVTGDAPDLGGFELVDLADLPRGSRAARAGALVHAFAQAPFDLERGPLIRTRLLRLDERTHRLAVNVHHIVFDGLSLGIFTRELATLYGAFAQGLPSPLPEPGADYLAHAARRASPDSPGTGAELRYWTRRLAGAPETIELPASRPRPAATRHAGALRSRLIPKEVVEPLRPLARRSRATMFMVLKAAFDVLLAHYGTRDVLTGVALSGRDSGESAGLIGYLAKPVVLRSDLSGDPAFRELLARVRGDVLDAHDHADLPFEAVIETLGVALDPSHHPLYQVMFAYEAEPAPHAAAGASFTVVPLRPETMKVELSLALTDTNDGLLAEMDHRTDLFDAATVDAMLARLETVLERAGRDPDARASELTALDAAERLRAAAEWGAAEWGAAGWSAGGRDPGEATRPAEKPLPPPGAEPVHARAGEPVHRLVERQAAATPDAVAVEAAPDPWTYRELDAAAGRIADHLAGLGVGTETRVGVSLPRSPEWVAAILGVLKAGGTCVPLDPSLPAFRVRTTVMDAGIEVVLAGPRTEAQFAGARTRVVRCDLSDETIFGGPPAPRPDVAPGDAAFVLYTAGVTGEPNGVVLEHRNLANLLRWARRDLPAGTWEATPLLGSPGSGAALIETLAALTGGGRVVVADGGAARAASSATVICATPSLLARILAQGGLGPSVRTVLAHGEPLAPALARAALAAGNVEEVRSVYGTTEASLWSLTGRADDGEASIVPAGRPLDGTAAYILDDRLRPLPPGVTGALYIGGAGVARGHLDPRQAAERFVPDPFSEVPGARMVATGDLARRGPDGRVHIAGRAAHAVYRRGSRVEAGQIEAVLLEHPGVAAAYALVRPADDPPADEPAPGPGPSAADGALVAAAVVARPGTGLTPAELMPHLRGHLPGALMPERVVVTESLPLLPSGRPDPSWVFEALARAPVATGDEPPASAGERAVAGAWAAVLGRGVGVNENFFDAGGNSLLLVRLRDRLRDSLGKDVHLVDLFRHTTIRAMAGALGDPLGDADTPAPTGGTDRGRERREAVEALRRTRRPGPR</sequence>
<dbReference type="Proteomes" id="UP000253094">
    <property type="component" value="Unassembled WGS sequence"/>
</dbReference>
<dbReference type="Gene3D" id="3.30.300.30">
    <property type="match status" value="1"/>
</dbReference>
<feature type="domain" description="Carrier" evidence="5">
    <location>
        <begin position="1007"/>
        <end position="1081"/>
    </location>
</feature>
<evidence type="ECO:0000259" key="5">
    <source>
        <dbReference type="PROSITE" id="PS50075"/>
    </source>
</evidence>
<dbReference type="PANTHER" id="PTHR45527">
    <property type="entry name" value="NONRIBOSOMAL PEPTIDE SYNTHETASE"/>
    <property type="match status" value="1"/>
</dbReference>
<dbReference type="GO" id="GO:0043041">
    <property type="term" value="P:amino acid activation for nonribosomal peptide biosynthetic process"/>
    <property type="evidence" value="ECO:0007669"/>
    <property type="project" value="TreeGrafter"/>
</dbReference>
<evidence type="ECO:0000256" key="1">
    <source>
        <dbReference type="ARBA" id="ARBA00001957"/>
    </source>
</evidence>
<evidence type="ECO:0000313" key="7">
    <source>
        <dbReference type="Proteomes" id="UP000253094"/>
    </source>
</evidence>
<keyword evidence="2" id="KW-0596">Phosphopantetheine</keyword>
<dbReference type="InterPro" id="IPR020806">
    <property type="entry name" value="PKS_PP-bd"/>
</dbReference>
<keyword evidence="3" id="KW-0597">Phosphoprotein</keyword>
<dbReference type="Pfam" id="PF00550">
    <property type="entry name" value="PP-binding"/>
    <property type="match status" value="1"/>
</dbReference>
<dbReference type="GO" id="GO:0003824">
    <property type="term" value="F:catalytic activity"/>
    <property type="evidence" value="ECO:0007669"/>
    <property type="project" value="InterPro"/>
</dbReference>
<dbReference type="InterPro" id="IPR000873">
    <property type="entry name" value="AMP-dep_synth/lig_dom"/>
</dbReference>
<gene>
    <name evidence="6" type="ORF">DQ384_30010</name>
</gene>
<accession>A0A367F763</accession>
<feature type="region of interest" description="Disordered" evidence="4">
    <location>
        <begin position="462"/>
        <end position="491"/>
    </location>
</feature>
<dbReference type="EMBL" id="QOIL01000020">
    <property type="protein sequence ID" value="RCG26208.1"/>
    <property type="molecule type" value="Genomic_DNA"/>
</dbReference>
<dbReference type="Gene3D" id="3.30.559.10">
    <property type="entry name" value="Chloramphenicol acetyltransferase-like domain"/>
    <property type="match status" value="1"/>
</dbReference>
<dbReference type="SUPFAM" id="SSF56801">
    <property type="entry name" value="Acetyl-CoA synthetase-like"/>
    <property type="match status" value="1"/>
</dbReference>
<reference evidence="6 7" key="1">
    <citation type="submission" date="2018-06" db="EMBL/GenBank/DDBJ databases">
        <title>Sphaerisporangium craniellae sp. nov., isolated from a marine sponge in the South China Sea.</title>
        <authorList>
            <person name="Li L."/>
        </authorList>
    </citation>
    <scope>NUCLEOTIDE SEQUENCE [LARGE SCALE GENOMIC DNA]</scope>
    <source>
        <strain evidence="6 7">CCTCC AA 208026</strain>
    </source>
</reference>
<dbReference type="CDD" id="cd19531">
    <property type="entry name" value="LCL_NRPS-like"/>
    <property type="match status" value="1"/>
</dbReference>
<feature type="compositionally biased region" description="Basic and acidic residues" evidence="4">
    <location>
        <begin position="470"/>
        <end position="479"/>
    </location>
</feature>
<dbReference type="InterPro" id="IPR009081">
    <property type="entry name" value="PP-bd_ACP"/>
</dbReference>
<dbReference type="SMART" id="SM00823">
    <property type="entry name" value="PKS_PP"/>
    <property type="match status" value="1"/>
</dbReference>
<dbReference type="RefSeq" id="WP_114032246.1">
    <property type="nucleotide sequence ID" value="NZ_QOIL01000020.1"/>
</dbReference>
<dbReference type="InterPro" id="IPR042099">
    <property type="entry name" value="ANL_N_sf"/>
</dbReference>
<dbReference type="GO" id="GO:0044550">
    <property type="term" value="P:secondary metabolite biosynthetic process"/>
    <property type="evidence" value="ECO:0007669"/>
    <property type="project" value="TreeGrafter"/>
</dbReference>
<comment type="caution">
    <text evidence="6">The sequence shown here is derived from an EMBL/GenBank/DDBJ whole genome shotgun (WGS) entry which is preliminary data.</text>
</comment>
<dbReference type="Gene3D" id="3.30.559.30">
    <property type="entry name" value="Nonribosomal peptide synthetase, condensation domain"/>
    <property type="match status" value="1"/>
</dbReference>
<dbReference type="PANTHER" id="PTHR45527:SF1">
    <property type="entry name" value="FATTY ACID SYNTHASE"/>
    <property type="match status" value="1"/>
</dbReference>
<evidence type="ECO:0000256" key="3">
    <source>
        <dbReference type="ARBA" id="ARBA00022553"/>
    </source>
</evidence>
<evidence type="ECO:0000313" key="6">
    <source>
        <dbReference type="EMBL" id="RCG26208.1"/>
    </source>
</evidence>
<dbReference type="SUPFAM" id="SSF52777">
    <property type="entry name" value="CoA-dependent acyltransferases"/>
    <property type="match status" value="2"/>
</dbReference>
<keyword evidence="7" id="KW-1185">Reference proteome</keyword>
<dbReference type="InterPro" id="IPR001242">
    <property type="entry name" value="Condensation_dom"/>
</dbReference>
<dbReference type="InterPro" id="IPR036736">
    <property type="entry name" value="ACP-like_sf"/>
</dbReference>